<keyword evidence="3" id="KW-1185">Reference proteome</keyword>
<dbReference type="OrthoDB" id="10257301at2759"/>
<dbReference type="GO" id="GO:0003729">
    <property type="term" value="F:mRNA binding"/>
    <property type="evidence" value="ECO:0007669"/>
    <property type="project" value="TreeGrafter"/>
</dbReference>
<dbReference type="GeneID" id="107884754"/>
<dbReference type="RefSeq" id="XP_029346145.1">
    <property type="nucleotide sequence ID" value="XM_029490285.1"/>
</dbReference>
<dbReference type="PANTHER" id="PTHR43979">
    <property type="entry name" value="PRE-MRNA-PROCESSING FACTOR 17"/>
    <property type="match status" value="1"/>
</dbReference>
<reference evidence="3" key="1">
    <citation type="submission" date="2010-06" db="EMBL/GenBank/DDBJ databases">
        <authorList>
            <person name="Jiang H."/>
            <person name="Abraham K."/>
            <person name="Ali S."/>
            <person name="Alsbrooks S.L."/>
            <person name="Anim B.N."/>
            <person name="Anosike U.S."/>
            <person name="Attaway T."/>
            <person name="Bandaranaike D.P."/>
            <person name="Battles P.K."/>
            <person name="Bell S.N."/>
            <person name="Bell A.V."/>
            <person name="Beltran B."/>
            <person name="Bickham C."/>
            <person name="Bustamante Y."/>
            <person name="Caleb T."/>
            <person name="Canada A."/>
            <person name="Cardenas V."/>
            <person name="Carter K."/>
            <person name="Chacko J."/>
            <person name="Chandrabose M.N."/>
            <person name="Chavez D."/>
            <person name="Chavez A."/>
            <person name="Chen L."/>
            <person name="Chu H.-S."/>
            <person name="Claassen K.J."/>
            <person name="Cockrell R."/>
            <person name="Collins M."/>
            <person name="Cooper J.A."/>
            <person name="Cree A."/>
            <person name="Curry S.M."/>
            <person name="Da Y."/>
            <person name="Dao M.D."/>
            <person name="Das B."/>
            <person name="Davila M.-L."/>
            <person name="Davy-Carroll L."/>
            <person name="Denson S."/>
            <person name="Dinh H."/>
            <person name="Ebong V.E."/>
            <person name="Edwards J.R."/>
            <person name="Egan A."/>
            <person name="El-Daye J."/>
            <person name="Escobedo L."/>
            <person name="Fernandez S."/>
            <person name="Fernando P.R."/>
            <person name="Flagg N."/>
            <person name="Forbes L.D."/>
            <person name="Fowler R.G."/>
            <person name="Fu Q."/>
            <person name="Gabisi R.A."/>
            <person name="Ganer J."/>
            <person name="Garbino Pronczuk A."/>
            <person name="Garcia R.M."/>
            <person name="Garner T."/>
            <person name="Garrett T.E."/>
            <person name="Gonzalez D.A."/>
            <person name="Hamid H."/>
            <person name="Hawkins E.S."/>
            <person name="Hirani K."/>
            <person name="Hogues M.E."/>
            <person name="Hollins B."/>
            <person name="Hsiao C.-H."/>
            <person name="Jabil R."/>
            <person name="James M.L."/>
            <person name="Jhangiani S.N."/>
            <person name="Johnson B."/>
            <person name="Johnson Q."/>
            <person name="Joshi V."/>
            <person name="Kalu J.B."/>
            <person name="Kam C."/>
            <person name="Kashfia A."/>
            <person name="Keebler J."/>
            <person name="Kisamo H."/>
            <person name="Kovar C.L."/>
            <person name="Lago L.A."/>
            <person name="Lai C.-Y."/>
            <person name="Laidlaw J."/>
            <person name="Lara F."/>
            <person name="Le T.-K."/>
            <person name="Lee S.L."/>
            <person name="Legall F.H."/>
            <person name="Lemon S.J."/>
            <person name="Lewis L.R."/>
            <person name="Li B."/>
            <person name="Liu Y."/>
            <person name="Liu Y.-S."/>
            <person name="Lopez J."/>
            <person name="Lozado R.J."/>
            <person name="Lu J."/>
            <person name="Madu R.C."/>
            <person name="Maheshwari M."/>
            <person name="Maheshwari R."/>
            <person name="Malloy K."/>
            <person name="Martinez E."/>
            <person name="Mathew T."/>
            <person name="Mercado I.C."/>
            <person name="Mercado C."/>
            <person name="Meyer B."/>
            <person name="Montgomery K."/>
            <person name="Morgan M.B."/>
            <person name="Munidasa M."/>
            <person name="Nazareth L.V."/>
            <person name="Nelson J."/>
            <person name="Ng B.M."/>
            <person name="Nguyen N.B."/>
            <person name="Nguyen P.Q."/>
            <person name="Nguyen T."/>
            <person name="Obregon M."/>
            <person name="Okwuonu G.O."/>
            <person name="Onwere C.G."/>
            <person name="Orozco G."/>
            <person name="Parra A."/>
            <person name="Patel S."/>
            <person name="Patil S."/>
            <person name="Perez A."/>
            <person name="Perez Y."/>
            <person name="Pham C."/>
            <person name="Primus E.L."/>
            <person name="Pu L.-L."/>
            <person name="Puazo M."/>
            <person name="Qin X."/>
            <person name="Quiroz J.B."/>
            <person name="Reese J."/>
            <person name="Richards S."/>
            <person name="Rives C.M."/>
            <person name="Robberts R."/>
            <person name="Ruiz S.J."/>
            <person name="Ruiz M.J."/>
            <person name="Santibanez J."/>
            <person name="Schneider B.W."/>
            <person name="Sisson I."/>
            <person name="Smith M."/>
            <person name="Sodergren E."/>
            <person name="Song X.-Z."/>
            <person name="Song B.B."/>
            <person name="Summersgill H."/>
            <person name="Thelus R."/>
            <person name="Thornton R.D."/>
            <person name="Trejos Z.Y."/>
            <person name="Usmani K."/>
            <person name="Vattathil S."/>
            <person name="Villasana D."/>
            <person name="Walker D.L."/>
            <person name="Wang S."/>
            <person name="Wang K."/>
            <person name="White C.S."/>
            <person name="Williams A.C."/>
            <person name="Williamson J."/>
            <person name="Wilson K."/>
            <person name="Woghiren I.O."/>
            <person name="Woodworth J.R."/>
            <person name="Worley K.C."/>
            <person name="Wright R.A."/>
            <person name="Wu W."/>
            <person name="Young L."/>
            <person name="Zhang L."/>
            <person name="Zhang J."/>
            <person name="Zhu Y."/>
            <person name="Muzny D.M."/>
            <person name="Weinstock G."/>
            <person name="Gibbs R.A."/>
        </authorList>
    </citation>
    <scope>NUCLEOTIDE SEQUENCE [LARGE SCALE GENOMIC DNA]</scope>
    <source>
        <strain evidence="3">LSR1</strain>
    </source>
</reference>
<dbReference type="PANTHER" id="PTHR43979:SF1">
    <property type="entry name" value="PRE-MRNA-PROCESSING FACTOR 17"/>
    <property type="match status" value="1"/>
</dbReference>
<accession>A0A8R2JTS3</accession>
<proteinExistence type="predicted"/>
<dbReference type="KEGG" id="api:107884754"/>
<feature type="region of interest" description="Disordered" evidence="1">
    <location>
        <begin position="1"/>
        <end position="24"/>
    </location>
</feature>
<dbReference type="Proteomes" id="UP000007819">
    <property type="component" value="Chromosome A2"/>
</dbReference>
<evidence type="ECO:0000313" key="2">
    <source>
        <dbReference type="EnsemblMetazoa" id="XP_029346145.1"/>
    </source>
</evidence>
<evidence type="ECO:0000313" key="3">
    <source>
        <dbReference type="Proteomes" id="UP000007819"/>
    </source>
</evidence>
<dbReference type="GO" id="GO:0071013">
    <property type="term" value="C:catalytic step 2 spliceosome"/>
    <property type="evidence" value="ECO:0007669"/>
    <property type="project" value="InterPro"/>
</dbReference>
<reference evidence="2" key="2">
    <citation type="submission" date="2022-06" db="UniProtKB">
        <authorList>
            <consortium name="EnsemblMetazoa"/>
        </authorList>
    </citation>
    <scope>IDENTIFICATION</scope>
</reference>
<evidence type="ECO:0000256" key="1">
    <source>
        <dbReference type="SAM" id="MobiDB-lite"/>
    </source>
</evidence>
<dbReference type="GO" id="GO:0000398">
    <property type="term" value="P:mRNA splicing, via spliceosome"/>
    <property type="evidence" value="ECO:0007669"/>
    <property type="project" value="InterPro"/>
</dbReference>
<dbReference type="EnsemblMetazoa" id="XM_029490285.1">
    <property type="protein sequence ID" value="XP_029346145.1"/>
    <property type="gene ID" value="LOC107884754"/>
</dbReference>
<dbReference type="InterPro" id="IPR032847">
    <property type="entry name" value="PRPF17"/>
</dbReference>
<sequence length="129" mass="14552">MLNLKEYGSSSDEEGITKDETPLETPFNNEISVHELSAKFAVNAAPNVLPPAHDTSVQYLDVGTKEISRNMKYEELFTPVAGPENPFLTQQQKAPKNMMTGFVEKAHISDFMFETQRRTFHSFGLLKID</sequence>
<organism evidence="2 3">
    <name type="scientific">Acyrthosiphon pisum</name>
    <name type="common">Pea aphid</name>
    <dbReference type="NCBI Taxonomy" id="7029"/>
    <lineage>
        <taxon>Eukaryota</taxon>
        <taxon>Metazoa</taxon>
        <taxon>Ecdysozoa</taxon>
        <taxon>Arthropoda</taxon>
        <taxon>Hexapoda</taxon>
        <taxon>Insecta</taxon>
        <taxon>Pterygota</taxon>
        <taxon>Neoptera</taxon>
        <taxon>Paraneoptera</taxon>
        <taxon>Hemiptera</taxon>
        <taxon>Sternorrhyncha</taxon>
        <taxon>Aphidomorpha</taxon>
        <taxon>Aphidoidea</taxon>
        <taxon>Aphididae</taxon>
        <taxon>Macrosiphini</taxon>
        <taxon>Acyrthosiphon</taxon>
    </lineage>
</organism>
<protein>
    <submittedName>
        <fullName evidence="2">Uncharacterized protein</fullName>
    </submittedName>
</protein>
<name>A0A8R2JTS3_ACYPI</name>
<dbReference type="AlphaFoldDB" id="A0A8R2JTS3"/>